<comment type="caution">
    <text evidence="1">The sequence shown here is derived from an EMBL/GenBank/DDBJ whole genome shotgun (WGS) entry which is preliminary data.</text>
</comment>
<reference evidence="1 2" key="1">
    <citation type="submission" date="2021-05" db="EMBL/GenBank/DDBJ databases">
        <title>Genome Assembly of Synthetic Allotetraploid Brassica napus Reveals Homoeologous Exchanges between Subgenomes.</title>
        <authorList>
            <person name="Davis J.T."/>
        </authorList>
    </citation>
    <scope>NUCLEOTIDE SEQUENCE [LARGE SCALE GENOMIC DNA]</scope>
    <source>
        <strain evidence="2">cv. Da-Ae</strain>
        <tissue evidence="1">Seedling</tissue>
    </source>
</reference>
<gene>
    <name evidence="1" type="ORF">HID58_016220</name>
</gene>
<dbReference type="InterPro" id="IPR035979">
    <property type="entry name" value="RBD_domain_sf"/>
</dbReference>
<dbReference type="Proteomes" id="UP000824890">
    <property type="component" value="Unassembled WGS sequence"/>
</dbReference>
<dbReference type="SUPFAM" id="SSF54928">
    <property type="entry name" value="RNA-binding domain, RBD"/>
    <property type="match status" value="1"/>
</dbReference>
<keyword evidence="2" id="KW-1185">Reference proteome</keyword>
<name>A0ABQ8DME6_BRANA</name>
<evidence type="ECO:0000313" key="1">
    <source>
        <dbReference type="EMBL" id="KAH0930493.1"/>
    </source>
</evidence>
<evidence type="ECO:0000313" key="2">
    <source>
        <dbReference type="Proteomes" id="UP000824890"/>
    </source>
</evidence>
<accession>A0ABQ8DME6</accession>
<sequence length="197" mass="22428">MDTYSSQYRSVAKGPIRFESEAAVEAFIKKSSRPRVRMSVEGFNPYRPEDEIKRELVNHFESCGEEFRVIVPTDPIVDSRFGIMVKGYDTSLPADEVESVLRTHFSSCGEITHVYISTPNNRANRRSFGAGSEVNPPLIPGQTQTRRIGYTVPAHIIEFAPEIGWKVMAFKRIKRIMKKVAAFKRMKRTLKTRSGLL</sequence>
<dbReference type="EMBL" id="JAGKQM010000004">
    <property type="protein sequence ID" value="KAH0930493.1"/>
    <property type="molecule type" value="Genomic_DNA"/>
</dbReference>
<protein>
    <recommendedName>
        <fullName evidence="3">RNA-binding protein</fullName>
    </recommendedName>
</protein>
<proteinExistence type="predicted"/>
<organism evidence="1 2">
    <name type="scientific">Brassica napus</name>
    <name type="common">Rape</name>
    <dbReference type="NCBI Taxonomy" id="3708"/>
    <lineage>
        <taxon>Eukaryota</taxon>
        <taxon>Viridiplantae</taxon>
        <taxon>Streptophyta</taxon>
        <taxon>Embryophyta</taxon>
        <taxon>Tracheophyta</taxon>
        <taxon>Spermatophyta</taxon>
        <taxon>Magnoliopsida</taxon>
        <taxon>eudicotyledons</taxon>
        <taxon>Gunneridae</taxon>
        <taxon>Pentapetalae</taxon>
        <taxon>rosids</taxon>
        <taxon>malvids</taxon>
        <taxon>Brassicales</taxon>
        <taxon>Brassicaceae</taxon>
        <taxon>Brassiceae</taxon>
        <taxon>Brassica</taxon>
    </lineage>
</organism>
<evidence type="ECO:0008006" key="3">
    <source>
        <dbReference type="Google" id="ProtNLM"/>
    </source>
</evidence>